<dbReference type="InterPro" id="IPR001638">
    <property type="entry name" value="Solute-binding_3/MltF_N"/>
</dbReference>
<comment type="similarity">
    <text evidence="2">Belongs to the binding-protein-dependent transport system permease family. HisMQ subfamily.</text>
</comment>
<dbReference type="Pfam" id="PF00497">
    <property type="entry name" value="SBP_bac_3"/>
    <property type="match status" value="1"/>
</dbReference>
<evidence type="ECO:0000256" key="6">
    <source>
        <dbReference type="ARBA" id="ARBA00022970"/>
    </source>
</evidence>
<feature type="transmembrane region" description="Helical" evidence="9">
    <location>
        <begin position="273"/>
        <end position="294"/>
    </location>
</feature>
<accession>A0A318QS63</accession>
<dbReference type="GO" id="GO:0043190">
    <property type="term" value="C:ATP-binding cassette (ABC) transporter complex"/>
    <property type="evidence" value="ECO:0007669"/>
    <property type="project" value="InterPro"/>
</dbReference>
<keyword evidence="8 9" id="KW-0472">Membrane</keyword>
<evidence type="ECO:0000256" key="7">
    <source>
        <dbReference type="ARBA" id="ARBA00022989"/>
    </source>
</evidence>
<comment type="subcellular location">
    <subcellularLocation>
        <location evidence="1">Cell inner membrane</location>
        <topology evidence="1">Multi-pass membrane protein</topology>
    </subcellularLocation>
    <subcellularLocation>
        <location evidence="9">Cell membrane</location>
        <topology evidence="9">Multi-pass membrane protein</topology>
    </subcellularLocation>
</comment>
<organism evidence="11 12">
    <name type="scientific">Novacetimonas pomaceti</name>
    <dbReference type="NCBI Taxonomy" id="2021998"/>
    <lineage>
        <taxon>Bacteria</taxon>
        <taxon>Pseudomonadati</taxon>
        <taxon>Pseudomonadota</taxon>
        <taxon>Alphaproteobacteria</taxon>
        <taxon>Acetobacterales</taxon>
        <taxon>Acetobacteraceae</taxon>
        <taxon>Novacetimonas</taxon>
    </lineage>
</organism>
<dbReference type="Gene3D" id="1.10.3720.10">
    <property type="entry name" value="MetI-like"/>
    <property type="match status" value="1"/>
</dbReference>
<evidence type="ECO:0000256" key="4">
    <source>
        <dbReference type="ARBA" id="ARBA00022475"/>
    </source>
</evidence>
<reference evidence="11 12" key="1">
    <citation type="submission" date="2017-07" db="EMBL/GenBank/DDBJ databases">
        <title>A draft genome sequence of Komagataeibacter sp. T5K1.</title>
        <authorList>
            <person name="Skraban J."/>
            <person name="Cleenwerck I."/>
            <person name="Vandamme P."/>
            <person name="Trcek J."/>
        </authorList>
    </citation>
    <scope>NUCLEOTIDE SEQUENCE [LARGE SCALE GENOMIC DNA]</scope>
    <source>
        <strain evidence="11 12">T5K1</strain>
    </source>
</reference>
<evidence type="ECO:0000259" key="10">
    <source>
        <dbReference type="PROSITE" id="PS50928"/>
    </source>
</evidence>
<dbReference type="InterPro" id="IPR000515">
    <property type="entry name" value="MetI-like"/>
</dbReference>
<feature type="domain" description="ABC transmembrane type-1" evidence="10">
    <location>
        <begin position="277"/>
        <end position="469"/>
    </location>
</feature>
<gene>
    <name evidence="11" type="ORF">CFR71_08920</name>
</gene>
<keyword evidence="7 9" id="KW-1133">Transmembrane helix</keyword>
<keyword evidence="3 9" id="KW-0813">Transport</keyword>
<sequence length="487" mass="53970">MAQSVDLPGFVHDGVLTLCTNPVLPPMTFMDHADGAVPTGVDIDLARALATHWHVRLDISSMDFAGLFPALMGNRCSLVASGVARLPSRERNFDAVPYLDTAMVVVAPVTAAPIAGMEDLSGQHVAVQAGTSYAAMLERQNEILVARHRLPIEIDQYPTEDAVVQQVLLERDFAFISQDVEVSFRQKQLHGRVHVILRADDPDYRQFALYIRKNPHDRDALRRAVGSLSGDGQLNAIIRRWSLAAGDATALSSGHGGVFAWHDFFSALTSLSFLRGAALTLGLALASHATAIVISVPMALRLDGRPGLLRSFLRLYVYLFRAVPTLLQLLFVWNALPQFCPVFRHAWFTPFLAAWISLSLNESAYQVEINRSALASVDAGQIAAARALGMRGWQIYRHVIFPQALRIALPPTINDFITLLKTTSLASVISLHELLSVAQVEVARSFEFTEYYAAALVYYLLMVLSFIMVQKWMERRFGWDVGHVHER</sequence>
<dbReference type="NCBIfam" id="TIGR01726">
    <property type="entry name" value="HEQRo_perm_3TM"/>
    <property type="match status" value="1"/>
</dbReference>
<dbReference type="InterPro" id="IPR035906">
    <property type="entry name" value="MetI-like_sf"/>
</dbReference>
<keyword evidence="6" id="KW-0029">Amino-acid transport</keyword>
<dbReference type="InterPro" id="IPR010065">
    <property type="entry name" value="AA_ABC_transptr_permease_3TM"/>
</dbReference>
<proteinExistence type="inferred from homology"/>
<evidence type="ECO:0000256" key="3">
    <source>
        <dbReference type="ARBA" id="ARBA00022448"/>
    </source>
</evidence>
<feature type="transmembrane region" description="Helical" evidence="9">
    <location>
        <begin position="315"/>
        <end position="336"/>
    </location>
</feature>
<evidence type="ECO:0000256" key="2">
    <source>
        <dbReference type="ARBA" id="ARBA00010072"/>
    </source>
</evidence>
<dbReference type="SMART" id="SM00062">
    <property type="entry name" value="PBPb"/>
    <property type="match status" value="1"/>
</dbReference>
<keyword evidence="4" id="KW-1003">Cell membrane</keyword>
<dbReference type="PANTHER" id="PTHR30614">
    <property type="entry name" value="MEMBRANE COMPONENT OF AMINO ACID ABC TRANSPORTER"/>
    <property type="match status" value="1"/>
</dbReference>
<dbReference type="PROSITE" id="PS50928">
    <property type="entry name" value="ABC_TM1"/>
    <property type="match status" value="1"/>
</dbReference>
<dbReference type="EMBL" id="NOXG01000008">
    <property type="protein sequence ID" value="PYD75553.1"/>
    <property type="molecule type" value="Genomic_DNA"/>
</dbReference>
<dbReference type="Pfam" id="PF00528">
    <property type="entry name" value="BPD_transp_1"/>
    <property type="match status" value="1"/>
</dbReference>
<feature type="transmembrane region" description="Helical" evidence="9">
    <location>
        <begin position="451"/>
        <end position="469"/>
    </location>
</feature>
<evidence type="ECO:0000256" key="9">
    <source>
        <dbReference type="RuleBase" id="RU363032"/>
    </source>
</evidence>
<dbReference type="PANTHER" id="PTHR30614:SF0">
    <property type="entry name" value="L-CYSTINE TRANSPORT SYSTEM PERMEASE PROTEIN TCYL"/>
    <property type="match status" value="1"/>
</dbReference>
<protein>
    <submittedName>
        <fullName evidence="11">Transporter</fullName>
    </submittedName>
</protein>
<dbReference type="GO" id="GO:0022857">
    <property type="term" value="F:transmembrane transporter activity"/>
    <property type="evidence" value="ECO:0007669"/>
    <property type="project" value="InterPro"/>
</dbReference>
<name>A0A318QS63_9PROT</name>
<dbReference type="AlphaFoldDB" id="A0A318QS63"/>
<dbReference type="Gene3D" id="3.40.190.10">
    <property type="entry name" value="Periplasmic binding protein-like II"/>
    <property type="match status" value="2"/>
</dbReference>
<evidence type="ECO:0000256" key="8">
    <source>
        <dbReference type="ARBA" id="ARBA00023136"/>
    </source>
</evidence>
<dbReference type="GO" id="GO:0006865">
    <property type="term" value="P:amino acid transport"/>
    <property type="evidence" value="ECO:0007669"/>
    <property type="project" value="UniProtKB-KW"/>
</dbReference>
<keyword evidence="5 9" id="KW-0812">Transmembrane</keyword>
<comment type="caution">
    <text evidence="11">The sequence shown here is derived from an EMBL/GenBank/DDBJ whole genome shotgun (WGS) entry which is preliminary data.</text>
</comment>
<dbReference type="SUPFAM" id="SSF161098">
    <property type="entry name" value="MetI-like"/>
    <property type="match status" value="1"/>
</dbReference>
<evidence type="ECO:0000313" key="11">
    <source>
        <dbReference type="EMBL" id="PYD75553.1"/>
    </source>
</evidence>
<dbReference type="CDD" id="cd06261">
    <property type="entry name" value="TM_PBP2"/>
    <property type="match status" value="1"/>
</dbReference>
<dbReference type="SUPFAM" id="SSF53850">
    <property type="entry name" value="Periplasmic binding protein-like II"/>
    <property type="match status" value="1"/>
</dbReference>
<evidence type="ECO:0000256" key="5">
    <source>
        <dbReference type="ARBA" id="ARBA00022692"/>
    </source>
</evidence>
<dbReference type="InterPro" id="IPR043429">
    <property type="entry name" value="ArtM/GltK/GlnP/TcyL/YhdX-like"/>
</dbReference>
<evidence type="ECO:0000256" key="1">
    <source>
        <dbReference type="ARBA" id="ARBA00004429"/>
    </source>
</evidence>
<dbReference type="Proteomes" id="UP000247609">
    <property type="component" value="Unassembled WGS sequence"/>
</dbReference>
<evidence type="ECO:0000313" key="12">
    <source>
        <dbReference type="Proteomes" id="UP000247609"/>
    </source>
</evidence>